<accession>A0A9D1VQG8</accession>
<feature type="binding site" evidence="7">
    <location>
        <position position="215"/>
    </location>
    <ligand>
        <name>Mg(2+)</name>
        <dbReference type="ChEBI" id="CHEBI:18420"/>
        <label>1</label>
        <note>catalytic</note>
    </ligand>
</feature>
<feature type="binding site" evidence="7">
    <location>
        <position position="90"/>
    </location>
    <ligand>
        <name>Mg(2+)</name>
        <dbReference type="ChEBI" id="CHEBI:18420"/>
        <label>2</label>
    </ligand>
</feature>
<dbReference type="SUPFAM" id="SSF56655">
    <property type="entry name" value="Carbohydrate phosphatase"/>
    <property type="match status" value="1"/>
</dbReference>
<dbReference type="InterPro" id="IPR020550">
    <property type="entry name" value="Inositol_monophosphatase_CS"/>
</dbReference>
<dbReference type="GO" id="GO:0008934">
    <property type="term" value="F:inositol monophosphate 1-phosphatase activity"/>
    <property type="evidence" value="ECO:0007669"/>
    <property type="project" value="InterPro"/>
</dbReference>
<evidence type="ECO:0000256" key="4">
    <source>
        <dbReference type="ARBA" id="ARBA00022723"/>
    </source>
</evidence>
<keyword evidence="5 8" id="KW-0378">Hydrolase</keyword>
<dbReference type="InterPro" id="IPR033942">
    <property type="entry name" value="IMPase"/>
</dbReference>
<organism evidence="9 10">
    <name type="scientific">Candidatus Barnesiella excrementipullorum</name>
    <dbReference type="NCBI Taxonomy" id="2838479"/>
    <lineage>
        <taxon>Bacteria</taxon>
        <taxon>Pseudomonadati</taxon>
        <taxon>Bacteroidota</taxon>
        <taxon>Bacteroidia</taxon>
        <taxon>Bacteroidales</taxon>
        <taxon>Barnesiellaceae</taxon>
        <taxon>Barnesiella</taxon>
    </lineage>
</organism>
<dbReference type="GO" id="GO:0046854">
    <property type="term" value="P:phosphatidylinositol phosphate biosynthetic process"/>
    <property type="evidence" value="ECO:0007669"/>
    <property type="project" value="InterPro"/>
</dbReference>
<dbReference type="PRINTS" id="PR01959">
    <property type="entry name" value="SBIMPHPHTASE"/>
</dbReference>
<dbReference type="GO" id="GO:0007165">
    <property type="term" value="P:signal transduction"/>
    <property type="evidence" value="ECO:0007669"/>
    <property type="project" value="TreeGrafter"/>
</dbReference>
<dbReference type="CDD" id="cd01639">
    <property type="entry name" value="IMPase"/>
    <property type="match status" value="1"/>
</dbReference>
<dbReference type="InterPro" id="IPR000760">
    <property type="entry name" value="Inositol_monophosphatase-like"/>
</dbReference>
<dbReference type="InterPro" id="IPR020583">
    <property type="entry name" value="Inositol_monoP_metal-BS"/>
</dbReference>
<dbReference type="Gene3D" id="3.30.540.10">
    <property type="entry name" value="Fructose-1,6-Bisphosphatase, subunit A, domain 1"/>
    <property type="match status" value="1"/>
</dbReference>
<dbReference type="PROSITE" id="PS00630">
    <property type="entry name" value="IMP_2"/>
    <property type="match status" value="1"/>
</dbReference>
<comment type="catalytic activity">
    <reaction evidence="1 8">
        <text>a myo-inositol phosphate + H2O = myo-inositol + phosphate</text>
        <dbReference type="Rhea" id="RHEA:24056"/>
        <dbReference type="ChEBI" id="CHEBI:15377"/>
        <dbReference type="ChEBI" id="CHEBI:17268"/>
        <dbReference type="ChEBI" id="CHEBI:43474"/>
        <dbReference type="ChEBI" id="CHEBI:84139"/>
        <dbReference type="EC" id="3.1.3.25"/>
    </reaction>
</comment>
<evidence type="ECO:0000256" key="2">
    <source>
        <dbReference type="ARBA" id="ARBA00001946"/>
    </source>
</evidence>
<evidence type="ECO:0000256" key="5">
    <source>
        <dbReference type="ARBA" id="ARBA00022801"/>
    </source>
</evidence>
<evidence type="ECO:0000313" key="9">
    <source>
        <dbReference type="EMBL" id="HIX45081.1"/>
    </source>
</evidence>
<comment type="caution">
    <text evidence="9">The sequence shown here is derived from an EMBL/GenBank/DDBJ whole genome shotgun (WGS) entry which is preliminary data.</text>
</comment>
<keyword evidence="6 7" id="KW-0460">Magnesium</keyword>
<comment type="cofactor">
    <cofactor evidence="2 7 8">
        <name>Mg(2+)</name>
        <dbReference type="ChEBI" id="CHEBI:18420"/>
    </cofactor>
</comment>
<evidence type="ECO:0000256" key="7">
    <source>
        <dbReference type="PIRSR" id="PIRSR600760-2"/>
    </source>
</evidence>
<evidence type="ECO:0000256" key="8">
    <source>
        <dbReference type="RuleBase" id="RU364068"/>
    </source>
</evidence>
<sequence length="267" mass="29417">MDFSTQELYRNAVAWAKHAGEIQLASFRKENLGIETKSNEHDIVTFVDKSCESYLLSQIAEKYPSHAVLGEETGMHEKKSPFLWVIDPLDGTTNYSQGLPLFCVSIGLQYEGRTIIGVVYAPYLDELYTAVAGEGAYCNGKPIHVSEKCRLDRSVLCTGFPVDKDRNPDNNLDNVARILPLVRGLRRQGSAAYDLCCTAAGFLDGFWEMGLSPWDVCAGALIVNEAGGEVRSFRNDRKVAIAAGAPALLDLFFPLLANRPPQQGEHE</sequence>
<gene>
    <name evidence="9" type="ORF">H9982_02550</name>
</gene>
<feature type="binding site" evidence="7">
    <location>
        <position position="89"/>
    </location>
    <ligand>
        <name>Mg(2+)</name>
        <dbReference type="ChEBI" id="CHEBI:18420"/>
        <label>1</label>
        <note>catalytic</note>
    </ligand>
</feature>
<feature type="binding site" evidence="7">
    <location>
        <position position="71"/>
    </location>
    <ligand>
        <name>Mg(2+)</name>
        <dbReference type="ChEBI" id="CHEBI:18420"/>
        <label>1</label>
        <note>catalytic</note>
    </ligand>
</feature>
<dbReference type="GO" id="GO:0006020">
    <property type="term" value="P:inositol metabolic process"/>
    <property type="evidence" value="ECO:0007669"/>
    <property type="project" value="TreeGrafter"/>
</dbReference>
<dbReference type="GO" id="GO:0046872">
    <property type="term" value="F:metal ion binding"/>
    <property type="evidence" value="ECO:0007669"/>
    <property type="project" value="UniProtKB-KW"/>
</dbReference>
<evidence type="ECO:0000256" key="1">
    <source>
        <dbReference type="ARBA" id="ARBA00001033"/>
    </source>
</evidence>
<dbReference type="AlphaFoldDB" id="A0A9D1VQG8"/>
<dbReference type="PROSITE" id="PS00629">
    <property type="entry name" value="IMP_1"/>
    <property type="match status" value="1"/>
</dbReference>
<dbReference type="InterPro" id="IPR022337">
    <property type="entry name" value="Inositol_monophosphatase_SuhB"/>
</dbReference>
<keyword evidence="4 7" id="KW-0479">Metal-binding</keyword>
<dbReference type="EC" id="3.1.3.25" evidence="8"/>
<dbReference type="PANTHER" id="PTHR20854">
    <property type="entry name" value="INOSITOL MONOPHOSPHATASE"/>
    <property type="match status" value="1"/>
</dbReference>
<dbReference type="EMBL" id="DXFB01000067">
    <property type="protein sequence ID" value="HIX45081.1"/>
    <property type="molecule type" value="Genomic_DNA"/>
</dbReference>
<evidence type="ECO:0000256" key="6">
    <source>
        <dbReference type="ARBA" id="ARBA00022842"/>
    </source>
</evidence>
<comment type="similarity">
    <text evidence="3 8">Belongs to the inositol monophosphatase superfamily.</text>
</comment>
<proteinExistence type="inferred from homology"/>
<evidence type="ECO:0000313" key="10">
    <source>
        <dbReference type="Proteomes" id="UP000824246"/>
    </source>
</evidence>
<name>A0A9D1VQG8_9BACT</name>
<feature type="binding site" evidence="7">
    <location>
        <position position="87"/>
    </location>
    <ligand>
        <name>Mg(2+)</name>
        <dbReference type="ChEBI" id="CHEBI:18420"/>
        <label>1</label>
        <note>catalytic</note>
    </ligand>
</feature>
<dbReference type="Pfam" id="PF00459">
    <property type="entry name" value="Inositol_P"/>
    <property type="match status" value="1"/>
</dbReference>
<reference evidence="9" key="1">
    <citation type="journal article" date="2021" name="PeerJ">
        <title>Extensive microbial diversity within the chicken gut microbiome revealed by metagenomics and culture.</title>
        <authorList>
            <person name="Gilroy R."/>
            <person name="Ravi A."/>
            <person name="Getino M."/>
            <person name="Pursley I."/>
            <person name="Horton D.L."/>
            <person name="Alikhan N.F."/>
            <person name="Baker D."/>
            <person name="Gharbi K."/>
            <person name="Hall N."/>
            <person name="Watson M."/>
            <person name="Adriaenssens E.M."/>
            <person name="Foster-Nyarko E."/>
            <person name="Jarju S."/>
            <person name="Secka A."/>
            <person name="Antonio M."/>
            <person name="Oren A."/>
            <person name="Chaudhuri R.R."/>
            <person name="La Ragione R."/>
            <person name="Hildebrand F."/>
            <person name="Pallen M.J."/>
        </authorList>
    </citation>
    <scope>NUCLEOTIDE SEQUENCE</scope>
    <source>
        <strain evidence="9">ChiHjej12B11-16260</strain>
    </source>
</reference>
<dbReference type="PRINTS" id="PR00377">
    <property type="entry name" value="IMPHPHTASES"/>
</dbReference>
<evidence type="ECO:0000256" key="3">
    <source>
        <dbReference type="ARBA" id="ARBA00009759"/>
    </source>
</evidence>
<reference evidence="9" key="2">
    <citation type="submission" date="2021-04" db="EMBL/GenBank/DDBJ databases">
        <authorList>
            <person name="Gilroy R."/>
        </authorList>
    </citation>
    <scope>NUCLEOTIDE SEQUENCE</scope>
    <source>
        <strain evidence="9">ChiHjej12B11-16260</strain>
    </source>
</reference>
<dbReference type="Proteomes" id="UP000824246">
    <property type="component" value="Unassembled WGS sequence"/>
</dbReference>
<dbReference type="FunFam" id="3.30.540.10:FF:000003">
    <property type="entry name" value="Inositol-1-monophosphatase"/>
    <property type="match status" value="1"/>
</dbReference>
<dbReference type="PANTHER" id="PTHR20854:SF4">
    <property type="entry name" value="INOSITOL-1-MONOPHOSPHATASE-RELATED"/>
    <property type="match status" value="1"/>
</dbReference>
<dbReference type="Gene3D" id="3.40.190.80">
    <property type="match status" value="1"/>
</dbReference>
<protein>
    <recommendedName>
        <fullName evidence="8">Inositol-1-monophosphatase</fullName>
        <ecNumber evidence="8">3.1.3.25</ecNumber>
    </recommendedName>
</protein>